<comment type="caution">
    <text evidence="1">The sequence shown here is derived from an EMBL/GenBank/DDBJ whole genome shotgun (WGS) entry which is preliminary data.</text>
</comment>
<name>A0A7K1SBL6_9BACT</name>
<protein>
    <submittedName>
        <fullName evidence="1">Uncharacterized protein</fullName>
    </submittedName>
</protein>
<evidence type="ECO:0000313" key="2">
    <source>
        <dbReference type="Proteomes" id="UP000436006"/>
    </source>
</evidence>
<organism evidence="1 2">
    <name type="scientific">Spirosoma arboris</name>
    <dbReference type="NCBI Taxonomy" id="2682092"/>
    <lineage>
        <taxon>Bacteria</taxon>
        <taxon>Pseudomonadati</taxon>
        <taxon>Bacteroidota</taxon>
        <taxon>Cytophagia</taxon>
        <taxon>Cytophagales</taxon>
        <taxon>Cytophagaceae</taxon>
        <taxon>Spirosoma</taxon>
    </lineage>
</organism>
<dbReference type="RefSeq" id="WP_157585373.1">
    <property type="nucleotide sequence ID" value="NZ_WPIN01000004.1"/>
</dbReference>
<gene>
    <name evidence="1" type="ORF">GO755_13015</name>
</gene>
<reference evidence="1 2" key="1">
    <citation type="submission" date="2019-12" db="EMBL/GenBank/DDBJ databases">
        <title>Spirosoma sp. HMF4905 genome sequencing and assembly.</title>
        <authorList>
            <person name="Kang H."/>
            <person name="Cha I."/>
            <person name="Kim H."/>
            <person name="Joh K."/>
        </authorList>
    </citation>
    <scope>NUCLEOTIDE SEQUENCE [LARGE SCALE GENOMIC DNA]</scope>
    <source>
        <strain evidence="1 2">HMF4905</strain>
    </source>
</reference>
<dbReference type="PROSITE" id="PS51257">
    <property type="entry name" value="PROKAR_LIPOPROTEIN"/>
    <property type="match status" value="1"/>
</dbReference>
<keyword evidence="2" id="KW-1185">Reference proteome</keyword>
<evidence type="ECO:0000313" key="1">
    <source>
        <dbReference type="EMBL" id="MVM30956.1"/>
    </source>
</evidence>
<dbReference type="Proteomes" id="UP000436006">
    <property type="component" value="Unassembled WGS sequence"/>
</dbReference>
<proteinExistence type="predicted"/>
<dbReference type="AlphaFoldDB" id="A0A7K1SBL6"/>
<dbReference type="EMBL" id="WPIN01000004">
    <property type="protein sequence ID" value="MVM30956.1"/>
    <property type="molecule type" value="Genomic_DNA"/>
</dbReference>
<accession>A0A7K1SBL6</accession>
<sequence length="162" mass="17936">MRYVYLFLLASLLFCACKKQQPQSLVSQIKDVAIYKPSPDSLSIYLMLADTANKPVAVTGSYLFMLADSTLVPAPIYSDRGTVQKTDFAPSYPGMPKNAEKTLAAQIGRFSGQDLRNWAADHGLQERSLTGKLEIRVSFLPATGNPQIDTVFLFKRVKVDLN</sequence>